<feature type="transmembrane region" description="Helical" evidence="1">
    <location>
        <begin position="176"/>
        <end position="199"/>
    </location>
</feature>
<proteinExistence type="predicted"/>
<dbReference type="OrthoDB" id="3543685at2759"/>
<accession>A0A2J6R1E8</accession>
<dbReference type="Proteomes" id="UP000235786">
    <property type="component" value="Unassembled WGS sequence"/>
</dbReference>
<evidence type="ECO:0000256" key="1">
    <source>
        <dbReference type="SAM" id="Phobius"/>
    </source>
</evidence>
<evidence type="ECO:0000256" key="2">
    <source>
        <dbReference type="SAM" id="SignalP"/>
    </source>
</evidence>
<feature type="transmembrane region" description="Helical" evidence="1">
    <location>
        <begin position="119"/>
        <end position="138"/>
    </location>
</feature>
<feature type="transmembrane region" description="Helical" evidence="1">
    <location>
        <begin position="145"/>
        <end position="170"/>
    </location>
</feature>
<keyword evidence="1" id="KW-0472">Membrane</keyword>
<keyword evidence="1" id="KW-0812">Transmembrane</keyword>
<feature type="signal peptide" evidence="2">
    <location>
        <begin position="1"/>
        <end position="20"/>
    </location>
</feature>
<organism evidence="3 4">
    <name type="scientific">Hyaloscypha variabilis (strain UAMH 11265 / GT02V1 / F)</name>
    <name type="common">Meliniomyces variabilis</name>
    <dbReference type="NCBI Taxonomy" id="1149755"/>
    <lineage>
        <taxon>Eukaryota</taxon>
        <taxon>Fungi</taxon>
        <taxon>Dikarya</taxon>
        <taxon>Ascomycota</taxon>
        <taxon>Pezizomycotina</taxon>
        <taxon>Leotiomycetes</taxon>
        <taxon>Helotiales</taxon>
        <taxon>Hyaloscyphaceae</taxon>
        <taxon>Hyaloscypha</taxon>
        <taxon>Hyaloscypha variabilis</taxon>
    </lineage>
</organism>
<keyword evidence="2" id="KW-0732">Signal</keyword>
<keyword evidence="4" id="KW-1185">Reference proteome</keyword>
<dbReference type="EMBL" id="KZ613959">
    <property type="protein sequence ID" value="PMD32338.1"/>
    <property type="molecule type" value="Genomic_DNA"/>
</dbReference>
<feature type="chain" id="PRO_5014433252" evidence="2">
    <location>
        <begin position="21"/>
        <end position="201"/>
    </location>
</feature>
<dbReference type="AlphaFoldDB" id="A0A2J6R1E8"/>
<keyword evidence="1" id="KW-1133">Transmembrane helix</keyword>
<gene>
    <name evidence="3" type="ORF">L207DRAFT_590629</name>
</gene>
<evidence type="ECO:0000313" key="4">
    <source>
        <dbReference type="Proteomes" id="UP000235786"/>
    </source>
</evidence>
<sequence>MKLSLVKSLAFGSLLTSTVANPIAIRQESSALTILTSLFTTVQTYTGAINATLATLSSSSSAADTAAALSSVGTELTGLTSAISSATTSIQGLTPVSKRSETSAALSPSTEIQSRQLDLAELALITAEISLILVEVFATVSSAVALLGLTGLLSFLNPLTGGLGALILAVEVLVDFLLLDVTVLLNTLLTGLALALGGLTL</sequence>
<evidence type="ECO:0000313" key="3">
    <source>
        <dbReference type="EMBL" id="PMD32338.1"/>
    </source>
</evidence>
<protein>
    <submittedName>
        <fullName evidence="3">Uncharacterized protein</fullName>
    </submittedName>
</protein>
<reference evidence="3 4" key="1">
    <citation type="submission" date="2016-04" db="EMBL/GenBank/DDBJ databases">
        <title>A degradative enzymes factory behind the ericoid mycorrhizal symbiosis.</title>
        <authorList>
            <consortium name="DOE Joint Genome Institute"/>
            <person name="Martino E."/>
            <person name="Morin E."/>
            <person name="Grelet G."/>
            <person name="Kuo A."/>
            <person name="Kohler A."/>
            <person name="Daghino S."/>
            <person name="Barry K."/>
            <person name="Choi C."/>
            <person name="Cichocki N."/>
            <person name="Clum A."/>
            <person name="Copeland A."/>
            <person name="Hainaut M."/>
            <person name="Haridas S."/>
            <person name="Labutti K."/>
            <person name="Lindquist E."/>
            <person name="Lipzen A."/>
            <person name="Khouja H.-R."/>
            <person name="Murat C."/>
            <person name="Ohm R."/>
            <person name="Olson A."/>
            <person name="Spatafora J."/>
            <person name="Veneault-Fourrey C."/>
            <person name="Henrissat B."/>
            <person name="Grigoriev I."/>
            <person name="Martin F."/>
            <person name="Perotto S."/>
        </authorList>
    </citation>
    <scope>NUCLEOTIDE SEQUENCE [LARGE SCALE GENOMIC DNA]</scope>
    <source>
        <strain evidence="3 4">F</strain>
    </source>
</reference>
<name>A0A2J6R1E8_HYAVF</name>